<reference evidence="4 5" key="1">
    <citation type="submission" date="2018-03" db="EMBL/GenBank/DDBJ databases">
        <title>Genomic Encyclopedia of Type Strains, Phase III (KMG-III): the genomes of soil and plant-associated and newly described type strains.</title>
        <authorList>
            <person name="Whitman W."/>
        </authorList>
    </citation>
    <scope>NUCLEOTIDE SEQUENCE [LARGE SCALE GENOMIC DNA]</scope>
    <source>
        <strain evidence="4 5">CGMCC 4.7097</strain>
    </source>
</reference>
<dbReference type="EMBL" id="PYAX01000003">
    <property type="protein sequence ID" value="PSL56375.1"/>
    <property type="molecule type" value="Genomic_DNA"/>
</dbReference>
<evidence type="ECO:0000313" key="4">
    <source>
        <dbReference type="EMBL" id="PSL56375.1"/>
    </source>
</evidence>
<dbReference type="CDD" id="cd00118">
    <property type="entry name" value="LysM"/>
    <property type="match status" value="1"/>
</dbReference>
<feature type="region of interest" description="Disordered" evidence="1">
    <location>
        <begin position="41"/>
        <end position="61"/>
    </location>
</feature>
<dbReference type="RefSeq" id="WP_106615383.1">
    <property type="nucleotide sequence ID" value="NZ_PYAX01000003.1"/>
</dbReference>
<keyword evidence="2" id="KW-1133">Transmembrane helix</keyword>
<proteinExistence type="predicted"/>
<protein>
    <submittedName>
        <fullName evidence="4">LysM domain-containing protein</fullName>
    </submittedName>
</protein>
<evidence type="ECO:0000256" key="2">
    <source>
        <dbReference type="SAM" id="Phobius"/>
    </source>
</evidence>
<evidence type="ECO:0000259" key="3">
    <source>
        <dbReference type="PROSITE" id="PS51782"/>
    </source>
</evidence>
<keyword evidence="2" id="KW-0812">Transmembrane</keyword>
<dbReference type="OrthoDB" id="3699712at2"/>
<evidence type="ECO:0000313" key="5">
    <source>
        <dbReference type="Proteomes" id="UP000241118"/>
    </source>
</evidence>
<dbReference type="Proteomes" id="UP000241118">
    <property type="component" value="Unassembled WGS sequence"/>
</dbReference>
<dbReference type="PROSITE" id="PS51782">
    <property type="entry name" value="LYSM"/>
    <property type="match status" value="1"/>
</dbReference>
<keyword evidence="2" id="KW-0472">Membrane</keyword>
<sequence length="165" mass="17613">MAVVIGTRNSFELVDGAGVEDVALGAGLRPGPRVLRRFEVHDKDNRRPSTRPRPVAVRQTAPEPVACEARPRRHPAVQFVAYAAVAAAFAALLSLLYLYVSGATTVPERTSVVHVQVGETLWDVAERSAPASDPDAVVARIRELNALPDSDVLPGQSLVVPHSAP</sequence>
<accession>A0A2P8ID34</accession>
<dbReference type="AlphaFoldDB" id="A0A2P8ID34"/>
<name>A0A2P8ID34_SACCR</name>
<comment type="caution">
    <text evidence="4">The sequence shown here is derived from an EMBL/GenBank/DDBJ whole genome shotgun (WGS) entry which is preliminary data.</text>
</comment>
<evidence type="ECO:0000256" key="1">
    <source>
        <dbReference type="SAM" id="MobiDB-lite"/>
    </source>
</evidence>
<dbReference type="InterPro" id="IPR018392">
    <property type="entry name" value="LysM"/>
</dbReference>
<keyword evidence="5" id="KW-1185">Reference proteome</keyword>
<feature type="domain" description="LysM" evidence="3">
    <location>
        <begin position="111"/>
        <end position="160"/>
    </location>
</feature>
<gene>
    <name evidence="4" type="ORF">B0I31_103124</name>
</gene>
<dbReference type="Pfam" id="PF01476">
    <property type="entry name" value="LysM"/>
    <property type="match status" value="1"/>
</dbReference>
<feature type="transmembrane region" description="Helical" evidence="2">
    <location>
        <begin position="79"/>
        <end position="100"/>
    </location>
</feature>
<dbReference type="InterPro" id="IPR036779">
    <property type="entry name" value="LysM_dom_sf"/>
</dbReference>
<organism evidence="4 5">
    <name type="scientific">Saccharothrix carnea</name>
    <dbReference type="NCBI Taxonomy" id="1280637"/>
    <lineage>
        <taxon>Bacteria</taxon>
        <taxon>Bacillati</taxon>
        <taxon>Actinomycetota</taxon>
        <taxon>Actinomycetes</taxon>
        <taxon>Pseudonocardiales</taxon>
        <taxon>Pseudonocardiaceae</taxon>
        <taxon>Saccharothrix</taxon>
    </lineage>
</organism>
<dbReference type="Gene3D" id="3.10.350.10">
    <property type="entry name" value="LysM domain"/>
    <property type="match status" value="1"/>
</dbReference>